<dbReference type="FunFam" id="1.10.8.100:FF:000001">
    <property type="entry name" value="Ribosomal RNA small subunit methyltransferase A"/>
    <property type="match status" value="1"/>
</dbReference>
<evidence type="ECO:0000256" key="7">
    <source>
        <dbReference type="HAMAP-Rule" id="MF_00607"/>
    </source>
</evidence>
<evidence type="ECO:0000256" key="4">
    <source>
        <dbReference type="ARBA" id="ARBA00022679"/>
    </source>
</evidence>
<dbReference type="InterPro" id="IPR020598">
    <property type="entry name" value="rRNA_Ade_methylase_Trfase_N"/>
</dbReference>
<organism evidence="11 12">
    <name type="scientific">Tannerella forsythia</name>
    <name type="common">Bacteroides forsythus</name>
    <dbReference type="NCBI Taxonomy" id="28112"/>
    <lineage>
        <taxon>Bacteria</taxon>
        <taxon>Pseudomonadati</taxon>
        <taxon>Bacteroidota</taxon>
        <taxon>Bacteroidia</taxon>
        <taxon>Bacteroidales</taxon>
        <taxon>Tannerellaceae</taxon>
        <taxon>Tannerella</taxon>
    </lineage>
</organism>
<protein>
    <recommendedName>
        <fullName evidence="7">Ribosomal RNA small subunit methyltransferase A</fullName>
        <ecNumber evidence="7">2.1.1.182</ecNumber>
    </recommendedName>
    <alternativeName>
        <fullName evidence="7">16S rRNA (adenine(1518)-N(6)/adenine(1519)-N(6))-dimethyltransferase</fullName>
    </alternativeName>
    <alternativeName>
        <fullName evidence="7">16S rRNA dimethyladenosine transferase</fullName>
    </alternativeName>
    <alternativeName>
        <fullName evidence="7">16S rRNA dimethylase</fullName>
    </alternativeName>
    <alternativeName>
        <fullName evidence="7">S-adenosylmethionine-6-N', N'-adenosyl(rRNA) dimethyltransferase</fullName>
    </alternativeName>
</protein>
<dbReference type="SMART" id="SM00650">
    <property type="entry name" value="rADc"/>
    <property type="match status" value="1"/>
</dbReference>
<feature type="binding site" evidence="7 8">
    <location>
        <position position="13"/>
    </location>
    <ligand>
        <name>S-adenosyl-L-methionine</name>
        <dbReference type="ChEBI" id="CHEBI:59789"/>
    </ligand>
</feature>
<dbReference type="Gene3D" id="3.40.50.150">
    <property type="entry name" value="Vaccinia Virus protein VP39"/>
    <property type="match status" value="1"/>
</dbReference>
<dbReference type="EMBL" id="NSLJ01000010">
    <property type="protein sequence ID" value="PDP44133.1"/>
    <property type="molecule type" value="Genomic_DNA"/>
</dbReference>
<evidence type="ECO:0000256" key="2">
    <source>
        <dbReference type="ARBA" id="ARBA00022552"/>
    </source>
</evidence>
<evidence type="ECO:0000256" key="5">
    <source>
        <dbReference type="ARBA" id="ARBA00022691"/>
    </source>
</evidence>
<reference evidence="10 13" key="2">
    <citation type="submission" date="2017-09" db="EMBL/GenBank/DDBJ databases">
        <title>Phase variable restriction modification systems are present in the genome sequences of periodontal pathogens Prevotella intermedia, Tannerella forsythia and Porphyromonas gingivalis.</title>
        <authorList>
            <person name="Haigh R.D."/>
            <person name="Crawford L."/>
            <person name="Ralph J."/>
            <person name="Wanford J."/>
            <person name="Vartoukian S.R."/>
            <person name="Hijazib K."/>
            <person name="Wade W."/>
            <person name="Oggioni M.R."/>
        </authorList>
    </citation>
    <scope>NUCLEOTIDE SEQUENCE [LARGE SCALE GENOMIC DNA]</scope>
    <source>
        <strain evidence="10 13">WW11663</strain>
    </source>
</reference>
<comment type="catalytic activity">
    <reaction evidence="7">
        <text>adenosine(1518)/adenosine(1519) in 16S rRNA + 4 S-adenosyl-L-methionine = N(6)-dimethyladenosine(1518)/N(6)-dimethyladenosine(1519) in 16S rRNA + 4 S-adenosyl-L-homocysteine + 4 H(+)</text>
        <dbReference type="Rhea" id="RHEA:19609"/>
        <dbReference type="Rhea" id="RHEA-COMP:10232"/>
        <dbReference type="Rhea" id="RHEA-COMP:10233"/>
        <dbReference type="ChEBI" id="CHEBI:15378"/>
        <dbReference type="ChEBI" id="CHEBI:57856"/>
        <dbReference type="ChEBI" id="CHEBI:59789"/>
        <dbReference type="ChEBI" id="CHEBI:74411"/>
        <dbReference type="ChEBI" id="CHEBI:74493"/>
        <dbReference type="EC" id="2.1.1.182"/>
    </reaction>
</comment>
<feature type="binding site" evidence="7 8">
    <location>
        <position position="15"/>
    </location>
    <ligand>
        <name>S-adenosyl-L-methionine</name>
        <dbReference type="ChEBI" id="CHEBI:59789"/>
    </ligand>
</feature>
<dbReference type="EC" id="2.1.1.182" evidence="7"/>
<feature type="binding site" evidence="7 8">
    <location>
        <position position="40"/>
    </location>
    <ligand>
        <name>S-adenosyl-L-methionine</name>
        <dbReference type="ChEBI" id="CHEBI:59789"/>
    </ligand>
</feature>
<evidence type="ECO:0000256" key="8">
    <source>
        <dbReference type="PROSITE-ProRule" id="PRU01026"/>
    </source>
</evidence>
<proteinExistence type="inferred from homology"/>
<comment type="subcellular location">
    <subcellularLocation>
        <location evidence="7">Cytoplasm</location>
    </subcellularLocation>
</comment>
<evidence type="ECO:0000256" key="1">
    <source>
        <dbReference type="ARBA" id="ARBA00022490"/>
    </source>
</evidence>
<dbReference type="InterPro" id="IPR011530">
    <property type="entry name" value="rRNA_adenine_dimethylase"/>
</dbReference>
<dbReference type="EMBL" id="FMMM01000048">
    <property type="protein sequence ID" value="SCQ20907.1"/>
    <property type="molecule type" value="Genomic_DNA"/>
</dbReference>
<dbReference type="InterPro" id="IPR029063">
    <property type="entry name" value="SAM-dependent_MTases_sf"/>
</dbReference>
<dbReference type="RefSeq" id="WP_014224750.1">
    <property type="nucleotide sequence ID" value="NZ_CAJPTF010000028.1"/>
</dbReference>
<dbReference type="OMA" id="GMFQKEV"/>
<evidence type="ECO:0000313" key="10">
    <source>
        <dbReference type="EMBL" id="PDP44133.1"/>
    </source>
</evidence>
<dbReference type="GO" id="GO:0005829">
    <property type="term" value="C:cytosol"/>
    <property type="evidence" value="ECO:0007669"/>
    <property type="project" value="TreeGrafter"/>
</dbReference>
<sequence>MTIIRPKKSLGQHFLKDLGIAQRIAETLAAYRGLPVLEVGPGTGVLTQFLLGAGHDLTVVEIDHASIDYLRTHFSALNGRIIRGDFLAMHLERLYDSPFCVIGNYPYYISSQIFFKVLEHRDRVACCSGMIQKEVAERLAASPGRKTYGILSALIGPWYDVEYLFTVSEQVFDPPPKVKSAVIRMTRNNRTDLGCDEALYKKVVKTSFNQRRKTLRNSMKPLLGKDYPCYADAIFDRRPEQLGIDDFVRLTKMTDTYLQSKKGIVEQILNH</sequence>
<feature type="binding site" evidence="7 8">
    <location>
        <position position="104"/>
    </location>
    <ligand>
        <name>S-adenosyl-L-methionine</name>
        <dbReference type="ChEBI" id="CHEBI:59789"/>
    </ligand>
</feature>
<dbReference type="CDD" id="cd02440">
    <property type="entry name" value="AdoMet_MTases"/>
    <property type="match status" value="1"/>
</dbReference>
<dbReference type="SUPFAM" id="SSF53335">
    <property type="entry name" value="S-adenosyl-L-methionine-dependent methyltransferases"/>
    <property type="match status" value="1"/>
</dbReference>
<gene>
    <name evidence="7 11" type="primary">rsmA</name>
    <name evidence="7" type="synonym">ksgA</name>
    <name evidence="10" type="ORF">CLI86_05165</name>
    <name evidence="11" type="ORF">TFUB20_01183</name>
</gene>
<dbReference type="GeneID" id="34758589"/>
<keyword evidence="5 7" id="KW-0949">S-adenosyl-L-methionine</keyword>
<feature type="domain" description="Ribosomal RNA adenine methylase transferase N-terminal" evidence="9">
    <location>
        <begin position="20"/>
        <end position="189"/>
    </location>
</feature>
<dbReference type="NCBIfam" id="TIGR00755">
    <property type="entry name" value="ksgA"/>
    <property type="match status" value="1"/>
</dbReference>
<dbReference type="Proteomes" id="UP000219259">
    <property type="component" value="Unassembled WGS sequence"/>
</dbReference>
<dbReference type="PROSITE" id="PS01131">
    <property type="entry name" value="RRNA_A_DIMETH"/>
    <property type="match status" value="1"/>
</dbReference>
<feature type="binding site" evidence="7 8">
    <location>
        <position position="85"/>
    </location>
    <ligand>
        <name>S-adenosyl-L-methionine</name>
        <dbReference type="ChEBI" id="CHEBI:59789"/>
    </ligand>
</feature>
<feature type="binding site" evidence="7 8">
    <location>
        <position position="61"/>
    </location>
    <ligand>
        <name>S-adenosyl-L-methionine</name>
        <dbReference type="ChEBI" id="CHEBI:59789"/>
    </ligand>
</feature>
<evidence type="ECO:0000313" key="12">
    <source>
        <dbReference type="Proteomes" id="UP000182057"/>
    </source>
</evidence>
<dbReference type="GO" id="GO:0052908">
    <property type="term" value="F:16S rRNA (adenine(1518)-N(6)/adenine(1519)-N(6))-dimethyltransferase activity"/>
    <property type="evidence" value="ECO:0007669"/>
    <property type="project" value="UniProtKB-EC"/>
</dbReference>
<keyword evidence="1 7" id="KW-0963">Cytoplasm</keyword>
<keyword evidence="3 7" id="KW-0489">Methyltransferase</keyword>
<reference evidence="11 12" key="1">
    <citation type="submission" date="2016-09" db="EMBL/GenBank/DDBJ databases">
        <authorList>
            <person name="Capua I."/>
            <person name="De Benedictis P."/>
            <person name="Joannis T."/>
            <person name="Lombin L.H."/>
            <person name="Cattoli G."/>
        </authorList>
    </citation>
    <scope>NUCLEOTIDE SEQUENCE [LARGE SCALE GENOMIC DNA]</scope>
    <source>
        <strain evidence="11 12">UB20</strain>
    </source>
</reference>
<dbReference type="PANTHER" id="PTHR11727">
    <property type="entry name" value="DIMETHYLADENOSINE TRANSFERASE"/>
    <property type="match status" value="1"/>
</dbReference>
<evidence type="ECO:0000256" key="6">
    <source>
        <dbReference type="ARBA" id="ARBA00022884"/>
    </source>
</evidence>
<evidence type="ECO:0000259" key="9">
    <source>
        <dbReference type="SMART" id="SM00650"/>
    </source>
</evidence>
<name>A0A1D3UL86_TANFO</name>
<accession>A0A1D3UL86</accession>
<dbReference type="GO" id="GO:0003723">
    <property type="term" value="F:RNA binding"/>
    <property type="evidence" value="ECO:0007669"/>
    <property type="project" value="UniProtKB-UniRule"/>
</dbReference>
<evidence type="ECO:0000313" key="13">
    <source>
        <dbReference type="Proteomes" id="UP000219259"/>
    </source>
</evidence>
<evidence type="ECO:0000256" key="3">
    <source>
        <dbReference type="ARBA" id="ARBA00022603"/>
    </source>
</evidence>
<keyword evidence="6 7" id="KW-0694">RNA-binding</keyword>
<dbReference type="InterPro" id="IPR020596">
    <property type="entry name" value="rRNA_Ade_Mease_Trfase_CS"/>
</dbReference>
<keyword evidence="4 7" id="KW-0808">Transferase</keyword>
<dbReference type="AlphaFoldDB" id="A0A1D3UL86"/>
<keyword evidence="2 7" id="KW-0698">rRNA processing</keyword>
<dbReference type="HAMAP" id="MF_00607">
    <property type="entry name" value="16SrRNA_methyltr_A"/>
    <property type="match status" value="1"/>
</dbReference>
<comment type="similarity">
    <text evidence="7">Belongs to the class I-like SAM-binding methyltransferase superfamily. rRNA adenine N(6)-methyltransferase family. RsmA subfamily.</text>
</comment>
<dbReference type="Pfam" id="PF00398">
    <property type="entry name" value="RrnaAD"/>
    <property type="match status" value="1"/>
</dbReference>
<evidence type="ECO:0000313" key="11">
    <source>
        <dbReference type="EMBL" id="SCQ20907.1"/>
    </source>
</evidence>
<dbReference type="PROSITE" id="PS51689">
    <property type="entry name" value="SAM_RNA_A_N6_MT"/>
    <property type="match status" value="1"/>
</dbReference>
<dbReference type="InterPro" id="IPR001737">
    <property type="entry name" value="KsgA/Erm"/>
</dbReference>
<comment type="function">
    <text evidence="7">Specifically dimethylates two adjacent adenosines (A1518 and A1519) in the loop of a conserved hairpin near the 3'-end of 16S rRNA in the 30S particle. May play a critical role in biogenesis of 30S subunits.</text>
</comment>
<dbReference type="PANTHER" id="PTHR11727:SF7">
    <property type="entry name" value="DIMETHYLADENOSINE TRANSFERASE-RELATED"/>
    <property type="match status" value="1"/>
</dbReference>
<dbReference type="InterPro" id="IPR023165">
    <property type="entry name" value="rRNA_Ade_diMease-like_C"/>
</dbReference>
<dbReference type="Gene3D" id="1.10.8.100">
    <property type="entry name" value="Ribosomal RNA adenine dimethylase-like, domain 2"/>
    <property type="match status" value="1"/>
</dbReference>
<dbReference type="Proteomes" id="UP000182057">
    <property type="component" value="Unassembled WGS sequence"/>
</dbReference>
<dbReference type="OrthoDB" id="9814755at2"/>
<dbReference type="FunFam" id="3.40.50.150:FF:000157">
    <property type="entry name" value="Ribosomal RNA small subunit methyltransferase A"/>
    <property type="match status" value="1"/>
</dbReference>